<keyword evidence="2" id="KW-1185">Reference proteome</keyword>
<reference evidence="1 2" key="1">
    <citation type="journal article" date="2016" name="Sci. Rep.">
        <title>The Dendrobium catenatum Lindl. genome sequence provides insights into polysaccharide synthase, floral development and adaptive evolution.</title>
        <authorList>
            <person name="Zhang G.Q."/>
            <person name="Xu Q."/>
            <person name="Bian C."/>
            <person name="Tsai W.C."/>
            <person name="Yeh C.M."/>
            <person name="Liu K.W."/>
            <person name="Yoshida K."/>
            <person name="Zhang L.S."/>
            <person name="Chang S.B."/>
            <person name="Chen F."/>
            <person name="Shi Y."/>
            <person name="Su Y.Y."/>
            <person name="Zhang Y.Q."/>
            <person name="Chen L.J."/>
            <person name="Yin Y."/>
            <person name="Lin M."/>
            <person name="Huang H."/>
            <person name="Deng H."/>
            <person name="Wang Z.W."/>
            <person name="Zhu S.L."/>
            <person name="Zhao X."/>
            <person name="Deng C."/>
            <person name="Niu S.C."/>
            <person name="Huang J."/>
            <person name="Wang M."/>
            <person name="Liu G.H."/>
            <person name="Yang H.J."/>
            <person name="Xiao X.J."/>
            <person name="Hsiao Y.Y."/>
            <person name="Wu W.L."/>
            <person name="Chen Y.Y."/>
            <person name="Mitsuda N."/>
            <person name="Ohme-Takagi M."/>
            <person name="Luo Y.B."/>
            <person name="Van de Peer Y."/>
            <person name="Liu Z.J."/>
        </authorList>
    </citation>
    <scope>NUCLEOTIDE SEQUENCE [LARGE SCALE GENOMIC DNA]</scope>
    <source>
        <tissue evidence="1">The whole plant</tissue>
    </source>
</reference>
<organism evidence="1 2">
    <name type="scientific">Dendrobium catenatum</name>
    <dbReference type="NCBI Taxonomy" id="906689"/>
    <lineage>
        <taxon>Eukaryota</taxon>
        <taxon>Viridiplantae</taxon>
        <taxon>Streptophyta</taxon>
        <taxon>Embryophyta</taxon>
        <taxon>Tracheophyta</taxon>
        <taxon>Spermatophyta</taxon>
        <taxon>Magnoliopsida</taxon>
        <taxon>Liliopsida</taxon>
        <taxon>Asparagales</taxon>
        <taxon>Orchidaceae</taxon>
        <taxon>Epidendroideae</taxon>
        <taxon>Malaxideae</taxon>
        <taxon>Dendrobiinae</taxon>
        <taxon>Dendrobium</taxon>
    </lineage>
</organism>
<dbReference type="Proteomes" id="UP000233837">
    <property type="component" value="Unassembled WGS sequence"/>
</dbReference>
<evidence type="ECO:0000313" key="2">
    <source>
        <dbReference type="Proteomes" id="UP000233837"/>
    </source>
</evidence>
<name>A0A2I0VN29_9ASPA</name>
<proteinExistence type="predicted"/>
<protein>
    <submittedName>
        <fullName evidence="1">Uncharacterized protein</fullName>
    </submittedName>
</protein>
<reference evidence="1 2" key="2">
    <citation type="journal article" date="2017" name="Nature">
        <title>The Apostasia genome and the evolution of orchids.</title>
        <authorList>
            <person name="Zhang G.Q."/>
            <person name="Liu K.W."/>
            <person name="Li Z."/>
            <person name="Lohaus R."/>
            <person name="Hsiao Y.Y."/>
            <person name="Niu S.C."/>
            <person name="Wang J.Y."/>
            <person name="Lin Y.C."/>
            <person name="Xu Q."/>
            <person name="Chen L.J."/>
            <person name="Yoshida K."/>
            <person name="Fujiwara S."/>
            <person name="Wang Z.W."/>
            <person name="Zhang Y.Q."/>
            <person name="Mitsuda N."/>
            <person name="Wang M."/>
            <person name="Liu G.H."/>
            <person name="Pecoraro L."/>
            <person name="Huang H.X."/>
            <person name="Xiao X.J."/>
            <person name="Lin M."/>
            <person name="Wu X.Y."/>
            <person name="Wu W.L."/>
            <person name="Chen Y.Y."/>
            <person name="Chang S.B."/>
            <person name="Sakamoto S."/>
            <person name="Ohme-Takagi M."/>
            <person name="Yagi M."/>
            <person name="Zeng S.J."/>
            <person name="Shen C.Y."/>
            <person name="Yeh C.M."/>
            <person name="Luo Y.B."/>
            <person name="Tsai W.C."/>
            <person name="Van de Peer Y."/>
            <person name="Liu Z.J."/>
        </authorList>
    </citation>
    <scope>NUCLEOTIDE SEQUENCE [LARGE SCALE GENOMIC DNA]</scope>
    <source>
        <tissue evidence="1">The whole plant</tissue>
    </source>
</reference>
<dbReference type="EMBL" id="KZ503394">
    <property type="protein sequence ID" value="PKU64811.1"/>
    <property type="molecule type" value="Genomic_DNA"/>
</dbReference>
<accession>A0A2I0VN29</accession>
<gene>
    <name evidence="1" type="ORF">MA16_Dca020890</name>
</gene>
<dbReference type="AlphaFoldDB" id="A0A2I0VN29"/>
<evidence type="ECO:0000313" key="1">
    <source>
        <dbReference type="EMBL" id="PKU64811.1"/>
    </source>
</evidence>
<sequence length="155" mass="16784">MGQSLSSCCFESVLINMELGDGAPPCKLKPMMLEKPVKAEGEKPVAMMVPIFPVLSRLNDIHRRGTSLLGYAHHTLNCNLLTIGHTIVEAGNFRDPSIDSCQGVNWIYIDEVEHGGSFHGVEAEQAKGVVIIEGVGPVAELRLITTKLGFWVISG</sequence>